<evidence type="ECO:0000256" key="1">
    <source>
        <dbReference type="SAM" id="MobiDB-lite"/>
    </source>
</evidence>
<keyword evidence="2" id="KW-1185">Reference proteome</keyword>
<dbReference type="GeneID" id="106013435"/>
<proteinExistence type="predicted"/>
<dbReference type="RefSeq" id="XP_012944649.1">
    <property type="nucleotide sequence ID" value="XM_013089195.2"/>
</dbReference>
<reference evidence="3" key="1">
    <citation type="submission" date="2025-08" db="UniProtKB">
        <authorList>
            <consortium name="RefSeq"/>
        </authorList>
    </citation>
    <scope>IDENTIFICATION</scope>
</reference>
<protein>
    <submittedName>
        <fullName evidence="3">Uncharacterized protein LOC106013435</fullName>
    </submittedName>
</protein>
<name>A0ABM1ABQ0_APLCA</name>
<dbReference type="Proteomes" id="UP000694888">
    <property type="component" value="Unplaced"/>
</dbReference>
<feature type="region of interest" description="Disordered" evidence="1">
    <location>
        <begin position="1"/>
        <end position="25"/>
    </location>
</feature>
<gene>
    <name evidence="3" type="primary">LOC106013435</name>
</gene>
<evidence type="ECO:0000313" key="2">
    <source>
        <dbReference type="Proteomes" id="UP000694888"/>
    </source>
</evidence>
<organism evidence="2 3">
    <name type="scientific">Aplysia californica</name>
    <name type="common">California sea hare</name>
    <dbReference type="NCBI Taxonomy" id="6500"/>
    <lineage>
        <taxon>Eukaryota</taxon>
        <taxon>Metazoa</taxon>
        <taxon>Spiralia</taxon>
        <taxon>Lophotrochozoa</taxon>
        <taxon>Mollusca</taxon>
        <taxon>Gastropoda</taxon>
        <taxon>Heterobranchia</taxon>
        <taxon>Euthyneura</taxon>
        <taxon>Tectipleura</taxon>
        <taxon>Aplysiida</taxon>
        <taxon>Aplysioidea</taxon>
        <taxon>Aplysiidae</taxon>
        <taxon>Aplysia</taxon>
    </lineage>
</organism>
<sequence>MSTVGVSPSLPPPEDAPRFPSYNHHYHQHKGRKLCDLYRAHTATDPPVFRTTHADWTRRHCQYMESQNCASHGQIYRDCGSERRRAPLPTVPAQPRPHLSARALIGQKESARWLHESTPDVTSEARAHWNHFLCRHPERYDIQLPLEEAGGQVYIDAGYALRYLRPFVTHRLGLDPLPSTPLGERPTPALPSPHRALRVSYALTNGQRY</sequence>
<accession>A0ABM1ABQ0</accession>
<evidence type="ECO:0000313" key="3">
    <source>
        <dbReference type="RefSeq" id="XP_012944649.1"/>
    </source>
</evidence>